<dbReference type="AlphaFoldDB" id="A0A7S4LPU4"/>
<protein>
    <recommendedName>
        <fullName evidence="13">ER lumen protein-retaining receptor</fullName>
    </recommendedName>
</protein>
<evidence type="ECO:0000256" key="1">
    <source>
        <dbReference type="ARBA" id="ARBA00004477"/>
    </source>
</evidence>
<name>A0A7S4LPU4_OXYMA</name>
<keyword evidence="6" id="KW-0931">ER-Golgi transport</keyword>
<evidence type="ECO:0000256" key="3">
    <source>
        <dbReference type="ARBA" id="ARBA00022448"/>
    </source>
</evidence>
<evidence type="ECO:0000256" key="10">
    <source>
        <dbReference type="ARBA" id="ARBA00023170"/>
    </source>
</evidence>
<feature type="transmembrane region" description="Helical" evidence="11">
    <location>
        <begin position="104"/>
        <end position="124"/>
    </location>
</feature>
<feature type="transmembrane region" description="Helical" evidence="11">
    <location>
        <begin position="190"/>
        <end position="211"/>
    </location>
</feature>
<feature type="transmembrane region" description="Helical" evidence="11">
    <location>
        <begin position="130"/>
        <end position="148"/>
    </location>
</feature>
<reference evidence="12" key="1">
    <citation type="submission" date="2021-01" db="EMBL/GenBank/DDBJ databases">
        <authorList>
            <person name="Corre E."/>
            <person name="Pelletier E."/>
            <person name="Niang G."/>
            <person name="Scheremetjew M."/>
            <person name="Finn R."/>
            <person name="Kale V."/>
            <person name="Holt S."/>
            <person name="Cochrane G."/>
            <person name="Meng A."/>
            <person name="Brown T."/>
            <person name="Cohen L."/>
        </authorList>
    </citation>
    <scope>NUCLEOTIDE SEQUENCE</scope>
    <source>
        <strain evidence="12">LB1974</strain>
    </source>
</reference>
<keyword evidence="4 11" id="KW-0812">Transmembrane</keyword>
<dbReference type="GO" id="GO:0005789">
    <property type="term" value="C:endoplasmic reticulum membrane"/>
    <property type="evidence" value="ECO:0007669"/>
    <property type="project" value="UniProtKB-SubCell"/>
</dbReference>
<comment type="subcellular location">
    <subcellularLocation>
        <location evidence="1">Endoplasmic reticulum membrane</location>
        <topology evidence="1">Multi-pass membrane protein</topology>
    </subcellularLocation>
</comment>
<dbReference type="GO" id="GO:0016192">
    <property type="term" value="P:vesicle-mediated transport"/>
    <property type="evidence" value="ECO:0007669"/>
    <property type="project" value="UniProtKB-KW"/>
</dbReference>
<feature type="transmembrane region" description="Helical" evidence="11">
    <location>
        <begin position="160"/>
        <end position="178"/>
    </location>
</feature>
<evidence type="ECO:0000256" key="2">
    <source>
        <dbReference type="ARBA" id="ARBA00010120"/>
    </source>
</evidence>
<keyword evidence="8 11" id="KW-1133">Transmembrane helix</keyword>
<dbReference type="Pfam" id="PF00810">
    <property type="entry name" value="ER_lumen_recept"/>
    <property type="match status" value="1"/>
</dbReference>
<proteinExistence type="inferred from homology"/>
<evidence type="ECO:0000256" key="8">
    <source>
        <dbReference type="ARBA" id="ARBA00022989"/>
    </source>
</evidence>
<evidence type="ECO:0000256" key="4">
    <source>
        <dbReference type="ARBA" id="ARBA00022692"/>
    </source>
</evidence>
<evidence type="ECO:0000256" key="9">
    <source>
        <dbReference type="ARBA" id="ARBA00023136"/>
    </source>
</evidence>
<evidence type="ECO:0000256" key="6">
    <source>
        <dbReference type="ARBA" id="ARBA00022892"/>
    </source>
</evidence>
<dbReference type="PRINTS" id="PR00660">
    <property type="entry name" value="ERLUMENR"/>
</dbReference>
<keyword evidence="3" id="KW-0813">Transport</keyword>
<feature type="transmembrane region" description="Helical" evidence="11">
    <location>
        <begin position="223"/>
        <end position="243"/>
    </location>
</feature>
<gene>
    <name evidence="12" type="ORF">OMAR00294_LOCUS2193</name>
</gene>
<comment type="similarity">
    <text evidence="2">Belongs to the ERD2 family.</text>
</comment>
<sequence>MGLDSVVTAAVLSCVMKARDGVAVFGIDLPYTEKQVKAHMKDIMAYKLFALAVLAIWLFVQEFSLSSFITLASAVQGFAFLLLARQAGEEGSMRGISRKMLFTYALALCFRLWSTLFYLGYLPVDYSGYFVYQGTDVLTLLVVVNLLSKALQRYPSADEDSFWVSVPIAGALVLGWLVHPNLDNVEHADAAWMSSLWLEAAAFCPQIWMVSRAGRCRSLTAHFVALSFASRCIVALFWLEAYPQLKIMSHIYGEGLVYDFTPGYAVLAAYLLQVLVISDFMFAYLRSARRPQMDSVMEL</sequence>
<dbReference type="EMBL" id="HBJB01002681">
    <property type="protein sequence ID" value="CAE0842914.1"/>
    <property type="molecule type" value="Transcribed_RNA"/>
</dbReference>
<keyword evidence="10" id="KW-0675">Receptor</keyword>
<dbReference type="GO" id="GO:0046923">
    <property type="term" value="F:ER retention sequence binding"/>
    <property type="evidence" value="ECO:0007669"/>
    <property type="project" value="InterPro"/>
</dbReference>
<keyword evidence="7" id="KW-0653">Protein transport</keyword>
<evidence type="ECO:0000256" key="7">
    <source>
        <dbReference type="ARBA" id="ARBA00022927"/>
    </source>
</evidence>
<dbReference type="GO" id="GO:0015031">
    <property type="term" value="P:protein transport"/>
    <property type="evidence" value="ECO:0007669"/>
    <property type="project" value="UniProtKB-KW"/>
</dbReference>
<feature type="transmembrane region" description="Helical" evidence="11">
    <location>
        <begin position="43"/>
        <end position="60"/>
    </location>
</feature>
<feature type="transmembrane region" description="Helical" evidence="11">
    <location>
        <begin position="263"/>
        <end position="285"/>
    </location>
</feature>
<feature type="transmembrane region" description="Helical" evidence="11">
    <location>
        <begin position="66"/>
        <end position="84"/>
    </location>
</feature>
<dbReference type="PANTHER" id="PTHR10585">
    <property type="entry name" value="ER LUMEN PROTEIN RETAINING RECEPTOR"/>
    <property type="match status" value="1"/>
</dbReference>
<dbReference type="GO" id="GO:0006621">
    <property type="term" value="P:protein retention in ER lumen"/>
    <property type="evidence" value="ECO:0007669"/>
    <property type="project" value="InterPro"/>
</dbReference>
<evidence type="ECO:0000313" key="12">
    <source>
        <dbReference type="EMBL" id="CAE0842914.1"/>
    </source>
</evidence>
<evidence type="ECO:0008006" key="13">
    <source>
        <dbReference type="Google" id="ProtNLM"/>
    </source>
</evidence>
<keyword evidence="5" id="KW-0256">Endoplasmic reticulum</keyword>
<evidence type="ECO:0000256" key="11">
    <source>
        <dbReference type="SAM" id="Phobius"/>
    </source>
</evidence>
<dbReference type="InterPro" id="IPR000133">
    <property type="entry name" value="ER_ret_rcpt"/>
</dbReference>
<accession>A0A7S4LPU4</accession>
<evidence type="ECO:0000256" key="5">
    <source>
        <dbReference type="ARBA" id="ARBA00022824"/>
    </source>
</evidence>
<organism evidence="12">
    <name type="scientific">Oxyrrhis marina</name>
    <name type="common">Dinoflagellate</name>
    <dbReference type="NCBI Taxonomy" id="2969"/>
    <lineage>
        <taxon>Eukaryota</taxon>
        <taxon>Sar</taxon>
        <taxon>Alveolata</taxon>
        <taxon>Dinophyceae</taxon>
        <taxon>Oxyrrhinales</taxon>
        <taxon>Oxyrrhinaceae</taxon>
        <taxon>Oxyrrhis</taxon>
    </lineage>
</organism>
<keyword evidence="9 11" id="KW-0472">Membrane</keyword>